<comment type="miscellaneous">
    <text evidence="7">The a and c carboxylates of cobyrinate are activated for nucleophilic attack via formation of a phosphorylated intermediate by ATP. CbiA catalyzes first the amidation of the c-carboxylate, and then that of the a-carboxylate.</text>
</comment>
<feature type="domain" description="CobQ/CobB/MinD/ParA nucleotide binding" evidence="8">
    <location>
        <begin position="6"/>
        <end position="184"/>
    </location>
</feature>
<comment type="function">
    <text evidence="7">Catalyzes the ATP-dependent amidation of the two carboxylate groups at positions a and c of cobyrinate, using either L-glutamine or ammonia as the nitrogen source.</text>
</comment>
<keyword evidence="5 7" id="KW-0460">Magnesium</keyword>
<evidence type="ECO:0000313" key="10">
    <source>
        <dbReference type="EMBL" id="CUN27780.1"/>
    </source>
</evidence>
<feature type="active site" description="Nucleophile" evidence="7">
    <location>
        <position position="356"/>
    </location>
</feature>
<dbReference type="PROSITE" id="PS51274">
    <property type="entry name" value="GATASE_COBBQ"/>
    <property type="match status" value="1"/>
</dbReference>
<dbReference type="Pfam" id="PF01656">
    <property type="entry name" value="CbiA"/>
    <property type="match status" value="1"/>
</dbReference>
<evidence type="ECO:0000256" key="1">
    <source>
        <dbReference type="ARBA" id="ARBA00001946"/>
    </source>
</evidence>
<evidence type="ECO:0000256" key="5">
    <source>
        <dbReference type="ARBA" id="ARBA00022842"/>
    </source>
</evidence>
<dbReference type="Proteomes" id="UP000095350">
    <property type="component" value="Unassembled WGS sequence"/>
</dbReference>
<dbReference type="CDD" id="cd05388">
    <property type="entry name" value="CobB_N"/>
    <property type="match status" value="1"/>
</dbReference>
<evidence type="ECO:0000256" key="6">
    <source>
        <dbReference type="ARBA" id="ARBA00022962"/>
    </source>
</evidence>
<dbReference type="InterPro" id="IPR027417">
    <property type="entry name" value="P-loop_NTPase"/>
</dbReference>
<dbReference type="EMBL" id="CYXZ01000028">
    <property type="protein sequence ID" value="CUN27780.1"/>
    <property type="molecule type" value="Genomic_DNA"/>
</dbReference>
<dbReference type="Gene3D" id="3.40.50.880">
    <property type="match status" value="1"/>
</dbReference>
<dbReference type="AlphaFoldDB" id="A0A173VLU7"/>
<dbReference type="GO" id="GO:0005524">
    <property type="term" value="F:ATP binding"/>
    <property type="evidence" value="ECO:0007669"/>
    <property type="project" value="UniProtKB-UniRule"/>
</dbReference>
<evidence type="ECO:0000259" key="8">
    <source>
        <dbReference type="Pfam" id="PF01656"/>
    </source>
</evidence>
<dbReference type="PANTHER" id="PTHR43873">
    <property type="entry name" value="COBYRINATE A,C-DIAMIDE SYNTHASE"/>
    <property type="match status" value="1"/>
</dbReference>
<feature type="site" description="Increases nucleophilicity of active site Cys" evidence="7">
    <location>
        <position position="455"/>
    </location>
</feature>
<sequence length="483" mass="53457">MRTPRILIGATGSGSGKTTITCALLEILKRQGKKVQAFKCGPDYIDPMFHRTVLGIPSKNLDTFFTGEKMTAELFMESAVNADISVMEGVMGLYDGLGGIRKEGSAYDLATVTDTPVILVIDAHGMGRSILPLIAGFLSYDMIHLIRGIILNRTSGAFFETIRPEIEKSFPVEVLGYFPNQKEFLLESRHLGLKRPEEVEKMAELLAKTADMLEKTVDIDRLFAIAEGASELPDSDILTTTDRASELPEGSTLEKDSYGKQKVHLQKSGKRPVIAVARDEAFCFYYEDNLKALEKAGAEIVFFSPLHDGSVPKEADGLLLPGGYPELYAKELSENKTMLAAIREKAELAMPIVAECGGFMYLHQTMEDTEHHVYEMAGVVPGDCFYTGKLVRFGYIELTEKESNFLPENGSIKGHEFHYFDSTANGDDCVALKPVSGKKYDCVFDKNSCFVGFPHLYYPSAPQFAENFVKKAKNYADRSEVNS</sequence>
<dbReference type="RefSeq" id="WP_055195584.1">
    <property type="nucleotide sequence ID" value="NZ_CABIYH010000028.1"/>
</dbReference>
<dbReference type="NCBIfam" id="NF002204">
    <property type="entry name" value="PRK01077.1"/>
    <property type="match status" value="1"/>
</dbReference>
<dbReference type="SUPFAM" id="SSF52540">
    <property type="entry name" value="P-loop containing nucleoside triphosphate hydrolases"/>
    <property type="match status" value="1"/>
</dbReference>
<evidence type="ECO:0000259" key="9">
    <source>
        <dbReference type="Pfam" id="PF07685"/>
    </source>
</evidence>
<gene>
    <name evidence="10" type="primary">cobB_2</name>
    <name evidence="7" type="synonym">cbiA</name>
    <name evidence="10" type="ORF">ERS852572_03127</name>
</gene>
<keyword evidence="3 7" id="KW-0547">Nucleotide-binding</keyword>
<dbReference type="InterPro" id="IPR011698">
    <property type="entry name" value="GATase_3"/>
</dbReference>
<evidence type="ECO:0000256" key="3">
    <source>
        <dbReference type="ARBA" id="ARBA00022741"/>
    </source>
</evidence>
<reference evidence="10 11" key="1">
    <citation type="submission" date="2015-09" db="EMBL/GenBank/DDBJ databases">
        <authorList>
            <consortium name="Pathogen Informatics"/>
        </authorList>
    </citation>
    <scope>NUCLEOTIDE SEQUENCE [LARGE SCALE GENOMIC DNA]</scope>
    <source>
        <strain evidence="10 11">2789STDY5834960</strain>
    </source>
</reference>
<evidence type="ECO:0000256" key="4">
    <source>
        <dbReference type="ARBA" id="ARBA00022840"/>
    </source>
</evidence>
<evidence type="ECO:0000256" key="2">
    <source>
        <dbReference type="ARBA" id="ARBA00022598"/>
    </source>
</evidence>
<keyword evidence="4 7" id="KW-0067">ATP-binding</keyword>
<keyword evidence="2 7" id="KW-0436">Ligase</keyword>
<comment type="pathway">
    <text evidence="7">Cofactor biosynthesis; adenosylcobalamin biosynthesis; cob(II)yrinate a,c-diamide from sirohydrochlorin (anaerobic route): step 10/10.</text>
</comment>
<comment type="similarity">
    <text evidence="7">Belongs to the CobB/CbiA family.</text>
</comment>
<dbReference type="GO" id="GO:0042242">
    <property type="term" value="F:cobyrinic acid a,c-diamide synthase activity"/>
    <property type="evidence" value="ECO:0007669"/>
    <property type="project" value="UniProtKB-UniRule"/>
</dbReference>
<name>A0A173VLU7_9FIRM</name>
<evidence type="ECO:0000313" key="11">
    <source>
        <dbReference type="Proteomes" id="UP000095350"/>
    </source>
</evidence>
<proteinExistence type="inferred from homology"/>
<dbReference type="InterPro" id="IPR029062">
    <property type="entry name" value="Class_I_gatase-like"/>
</dbReference>
<dbReference type="NCBIfam" id="TIGR00379">
    <property type="entry name" value="cobB"/>
    <property type="match status" value="1"/>
</dbReference>
<dbReference type="InterPro" id="IPR002586">
    <property type="entry name" value="CobQ/CobB/MinD/ParA_Nub-bd_dom"/>
</dbReference>
<accession>A0A173VLU7</accession>
<keyword evidence="6 7" id="KW-0315">Glutamine amidotransferase</keyword>
<protein>
    <recommendedName>
        <fullName evidence="7">Cobyrinate a,c-diamide synthase</fullName>
        <ecNumber evidence="7">6.3.5.11</ecNumber>
    </recommendedName>
    <alternativeName>
        <fullName evidence="7">Cobyrinic acid a,c-diamide synthetase</fullName>
    </alternativeName>
</protein>
<dbReference type="PANTHER" id="PTHR43873:SF1">
    <property type="entry name" value="COBYRINATE A,C-DIAMIDE SYNTHASE"/>
    <property type="match status" value="1"/>
</dbReference>
<comment type="catalytic activity">
    <reaction evidence="7">
        <text>cob(II)yrinate + 2 L-glutamine + 2 ATP + 2 H2O = cob(II)yrinate a,c diamide + 2 L-glutamate + 2 ADP + 2 phosphate + 2 H(+)</text>
        <dbReference type="Rhea" id="RHEA:26289"/>
        <dbReference type="ChEBI" id="CHEBI:15377"/>
        <dbReference type="ChEBI" id="CHEBI:15378"/>
        <dbReference type="ChEBI" id="CHEBI:29985"/>
        <dbReference type="ChEBI" id="CHEBI:30616"/>
        <dbReference type="ChEBI" id="CHEBI:43474"/>
        <dbReference type="ChEBI" id="CHEBI:58359"/>
        <dbReference type="ChEBI" id="CHEBI:58537"/>
        <dbReference type="ChEBI" id="CHEBI:58894"/>
        <dbReference type="ChEBI" id="CHEBI:456216"/>
        <dbReference type="EC" id="6.3.5.11"/>
    </reaction>
</comment>
<evidence type="ECO:0000256" key="7">
    <source>
        <dbReference type="HAMAP-Rule" id="MF_00027"/>
    </source>
</evidence>
<dbReference type="InterPro" id="IPR004484">
    <property type="entry name" value="CbiA/CobB_synth"/>
</dbReference>
<comment type="domain">
    <text evidence="7">Comprises of two domains. The C-terminal domain contains the binding site for glutamine and catalyzes the hydrolysis of this substrate to glutamate and ammonia. The N-terminal domain is anticipated to bind ATP and cobyrinate and catalyzes the ultimate synthesis of the diamide product. The ammonia produced via the glutaminase domain is probably translocated to the adjacent domain via a molecular tunnel, where it reacts with an activated intermediate.</text>
</comment>
<dbReference type="SUPFAM" id="SSF52317">
    <property type="entry name" value="Class I glutamine amidotransferase-like"/>
    <property type="match status" value="1"/>
</dbReference>
<dbReference type="CDD" id="cd03130">
    <property type="entry name" value="GATase1_CobB"/>
    <property type="match status" value="1"/>
</dbReference>
<dbReference type="EC" id="6.3.5.11" evidence="7"/>
<keyword evidence="7" id="KW-0169">Cobalamin biosynthesis</keyword>
<dbReference type="GO" id="GO:0009236">
    <property type="term" value="P:cobalamin biosynthetic process"/>
    <property type="evidence" value="ECO:0007669"/>
    <property type="project" value="UniProtKB-UniRule"/>
</dbReference>
<feature type="domain" description="CobB/CobQ-like glutamine amidotransferase" evidence="9">
    <location>
        <begin position="274"/>
        <end position="444"/>
    </location>
</feature>
<dbReference type="HAMAP" id="MF_00027">
    <property type="entry name" value="CobB_CbiA"/>
    <property type="match status" value="1"/>
</dbReference>
<dbReference type="STRING" id="166486.ERS852572_03127"/>
<organism evidence="10 11">
    <name type="scientific">Roseburia intestinalis</name>
    <dbReference type="NCBI Taxonomy" id="166486"/>
    <lineage>
        <taxon>Bacteria</taxon>
        <taxon>Bacillati</taxon>
        <taxon>Bacillota</taxon>
        <taxon>Clostridia</taxon>
        <taxon>Lachnospirales</taxon>
        <taxon>Lachnospiraceae</taxon>
        <taxon>Roseburia</taxon>
    </lineage>
</organism>
<dbReference type="Pfam" id="PF07685">
    <property type="entry name" value="GATase_3"/>
    <property type="match status" value="1"/>
</dbReference>
<dbReference type="PaxDb" id="166486-ERS852572_03127"/>
<dbReference type="UniPathway" id="UPA00148">
    <property type="reaction ID" value="UER00231"/>
</dbReference>
<dbReference type="Gene3D" id="3.40.50.300">
    <property type="entry name" value="P-loop containing nucleotide triphosphate hydrolases"/>
    <property type="match status" value="2"/>
</dbReference>
<dbReference type="OrthoDB" id="9764035at2"/>
<comment type="cofactor">
    <cofactor evidence="1 7">
        <name>Mg(2+)</name>
        <dbReference type="ChEBI" id="CHEBI:18420"/>
    </cofactor>
</comment>